<comment type="caution">
    <text evidence="3">The sequence shown here is derived from an EMBL/GenBank/DDBJ whole genome shotgun (WGS) entry which is preliminary data.</text>
</comment>
<dbReference type="EMBL" id="JALJZU010000003">
    <property type="protein sequence ID" value="MCP2008137.1"/>
    <property type="molecule type" value="Genomic_DNA"/>
</dbReference>
<name>A0AA41H4T8_9BURK</name>
<gene>
    <name evidence="3" type="ORF">KVP70_11700</name>
    <name evidence="4" type="ORF">L1274_001837</name>
</gene>
<feature type="domain" description="DUF4142" evidence="2">
    <location>
        <begin position="28"/>
        <end position="163"/>
    </location>
</feature>
<reference evidence="4" key="2">
    <citation type="submission" date="2022-03" db="EMBL/GenBank/DDBJ databases">
        <title>Genome Encyclopedia of Bacteria and Archaea VI: Functional Genomics of Type Strains.</title>
        <authorList>
            <person name="Whitman W."/>
        </authorList>
    </citation>
    <scope>NUCLEOTIDE SEQUENCE</scope>
    <source>
        <strain evidence="4">HSC-15S17</strain>
    </source>
</reference>
<feature type="chain" id="PRO_5041232563" evidence="1">
    <location>
        <begin position="22"/>
        <end position="173"/>
    </location>
</feature>
<dbReference type="Proteomes" id="UP001162889">
    <property type="component" value="Unassembled WGS sequence"/>
</dbReference>
<dbReference type="PANTHER" id="PTHR38593">
    <property type="entry name" value="BLR2558 PROTEIN"/>
    <property type="match status" value="1"/>
</dbReference>
<sequence length="173" mass="18541">MKNQLILAAGLALAAMSPSYAQNLSKGDQHILEQLAQANMAEVAAGKIALEKASKPEVKNFAQQMVDDHSKGLQAVQDVARSKNVTLPSEPDAKHRKMAERLNSLSGDAFDRAYLSNAGVHDHRDAHKLVADAQKKASDADVKALAAKLQPTVDQHLHTVQAMMGGKNATSEQ</sequence>
<evidence type="ECO:0000256" key="1">
    <source>
        <dbReference type="SAM" id="SignalP"/>
    </source>
</evidence>
<dbReference type="Proteomes" id="UP001155901">
    <property type="component" value="Unassembled WGS sequence"/>
</dbReference>
<organism evidence="3 5">
    <name type="scientific">Duganella violaceipulchra</name>
    <dbReference type="NCBI Taxonomy" id="2849652"/>
    <lineage>
        <taxon>Bacteria</taxon>
        <taxon>Pseudomonadati</taxon>
        <taxon>Pseudomonadota</taxon>
        <taxon>Betaproteobacteria</taxon>
        <taxon>Burkholderiales</taxon>
        <taxon>Oxalobacteraceae</taxon>
        <taxon>Telluria group</taxon>
        <taxon>Duganella</taxon>
    </lineage>
</organism>
<evidence type="ECO:0000313" key="6">
    <source>
        <dbReference type="Proteomes" id="UP001162889"/>
    </source>
</evidence>
<dbReference type="InterPro" id="IPR025419">
    <property type="entry name" value="DUF4142"/>
</dbReference>
<reference evidence="3" key="1">
    <citation type="submission" date="2021-07" db="EMBL/GenBank/DDBJ databases">
        <title>Characterization of violacein-producing bacteria and related species.</title>
        <authorList>
            <person name="Wilson H.S."/>
            <person name="De Leon M.E."/>
        </authorList>
    </citation>
    <scope>NUCLEOTIDE SEQUENCE</scope>
    <source>
        <strain evidence="3">HSC-15S17</strain>
    </source>
</reference>
<evidence type="ECO:0000313" key="5">
    <source>
        <dbReference type="Proteomes" id="UP001155901"/>
    </source>
</evidence>
<dbReference type="AlphaFoldDB" id="A0AA41H4T8"/>
<proteinExistence type="predicted"/>
<protein>
    <submittedName>
        <fullName evidence="3">DUF4142 domain-containing protein</fullName>
    </submittedName>
    <submittedName>
        <fullName evidence="4">Membrane protein</fullName>
    </submittedName>
</protein>
<evidence type="ECO:0000313" key="4">
    <source>
        <dbReference type="EMBL" id="MCP2008137.1"/>
    </source>
</evidence>
<keyword evidence="6" id="KW-1185">Reference proteome</keyword>
<keyword evidence="1" id="KW-0732">Signal</keyword>
<evidence type="ECO:0000259" key="2">
    <source>
        <dbReference type="Pfam" id="PF13628"/>
    </source>
</evidence>
<dbReference type="EMBL" id="JAHTGR010000005">
    <property type="protein sequence ID" value="MBV6321603.1"/>
    <property type="molecule type" value="Genomic_DNA"/>
</dbReference>
<accession>A0AA41H4T8</accession>
<evidence type="ECO:0000313" key="3">
    <source>
        <dbReference type="EMBL" id="MBV6321603.1"/>
    </source>
</evidence>
<dbReference type="PANTHER" id="PTHR38593:SF1">
    <property type="entry name" value="BLR2558 PROTEIN"/>
    <property type="match status" value="1"/>
</dbReference>
<dbReference type="Pfam" id="PF13628">
    <property type="entry name" value="DUF4142"/>
    <property type="match status" value="1"/>
</dbReference>
<dbReference type="RefSeq" id="WP_217942370.1">
    <property type="nucleotide sequence ID" value="NZ_JAHTGR010000005.1"/>
</dbReference>
<feature type="signal peptide" evidence="1">
    <location>
        <begin position="1"/>
        <end position="21"/>
    </location>
</feature>